<keyword evidence="6" id="KW-1185">Reference proteome</keyword>
<keyword evidence="1" id="KW-0805">Transcription regulation</keyword>
<dbReference type="InterPro" id="IPR013096">
    <property type="entry name" value="Cupin_2"/>
</dbReference>
<dbReference type="OrthoDB" id="745435at2"/>
<dbReference type="Gene3D" id="2.60.120.10">
    <property type="entry name" value="Jelly Rolls"/>
    <property type="match status" value="1"/>
</dbReference>
<feature type="domain" description="HTH araC/xylS-type" evidence="4">
    <location>
        <begin position="187"/>
        <end position="285"/>
    </location>
</feature>
<dbReference type="GO" id="GO:0003700">
    <property type="term" value="F:DNA-binding transcription factor activity"/>
    <property type="evidence" value="ECO:0007669"/>
    <property type="project" value="InterPro"/>
</dbReference>
<evidence type="ECO:0000259" key="4">
    <source>
        <dbReference type="PROSITE" id="PS01124"/>
    </source>
</evidence>
<keyword evidence="2" id="KW-0238">DNA-binding</keyword>
<dbReference type="AlphaFoldDB" id="A0A3N4PW28"/>
<dbReference type="PROSITE" id="PS01124">
    <property type="entry name" value="HTH_ARAC_FAMILY_2"/>
    <property type="match status" value="1"/>
</dbReference>
<dbReference type="SUPFAM" id="SSF51182">
    <property type="entry name" value="RmlC-like cupins"/>
    <property type="match status" value="1"/>
</dbReference>
<dbReference type="SUPFAM" id="SSF46689">
    <property type="entry name" value="Homeodomain-like"/>
    <property type="match status" value="2"/>
</dbReference>
<dbReference type="Gene3D" id="1.10.10.60">
    <property type="entry name" value="Homeodomain-like"/>
    <property type="match status" value="2"/>
</dbReference>
<dbReference type="EMBL" id="RPDH01000001">
    <property type="protein sequence ID" value="RPE12186.1"/>
    <property type="molecule type" value="Genomic_DNA"/>
</dbReference>
<dbReference type="InterPro" id="IPR009057">
    <property type="entry name" value="Homeodomain-like_sf"/>
</dbReference>
<dbReference type="Pfam" id="PF07883">
    <property type="entry name" value="Cupin_2"/>
    <property type="match status" value="1"/>
</dbReference>
<accession>A0A3N4PW28</accession>
<evidence type="ECO:0000313" key="5">
    <source>
        <dbReference type="EMBL" id="RPE12186.1"/>
    </source>
</evidence>
<name>A0A3N4PW28_9BACT</name>
<dbReference type="SMART" id="SM00342">
    <property type="entry name" value="HTH_ARAC"/>
    <property type="match status" value="1"/>
</dbReference>
<dbReference type="Proteomes" id="UP000278351">
    <property type="component" value="Unassembled WGS sequence"/>
</dbReference>
<gene>
    <name evidence="5" type="ORF">EGT74_01100</name>
</gene>
<dbReference type="Pfam" id="PF12833">
    <property type="entry name" value="HTH_18"/>
    <property type="match status" value="1"/>
</dbReference>
<dbReference type="PANTHER" id="PTHR43280:SF27">
    <property type="entry name" value="TRANSCRIPTIONAL REGULATOR MTLR"/>
    <property type="match status" value="1"/>
</dbReference>
<evidence type="ECO:0000256" key="3">
    <source>
        <dbReference type="ARBA" id="ARBA00023163"/>
    </source>
</evidence>
<evidence type="ECO:0000256" key="2">
    <source>
        <dbReference type="ARBA" id="ARBA00023125"/>
    </source>
</evidence>
<dbReference type="InterPro" id="IPR018060">
    <property type="entry name" value="HTH_AraC"/>
</dbReference>
<dbReference type="InterPro" id="IPR014710">
    <property type="entry name" value="RmlC-like_jellyroll"/>
</dbReference>
<evidence type="ECO:0000313" key="6">
    <source>
        <dbReference type="Proteomes" id="UP000278351"/>
    </source>
</evidence>
<dbReference type="PANTHER" id="PTHR43280">
    <property type="entry name" value="ARAC-FAMILY TRANSCRIPTIONAL REGULATOR"/>
    <property type="match status" value="1"/>
</dbReference>
<dbReference type="PROSITE" id="PS00041">
    <property type="entry name" value="HTH_ARAC_FAMILY_1"/>
    <property type="match status" value="1"/>
</dbReference>
<keyword evidence="3" id="KW-0804">Transcription</keyword>
<dbReference type="InterPro" id="IPR018062">
    <property type="entry name" value="HTH_AraC-typ_CS"/>
</dbReference>
<comment type="caution">
    <text evidence="5">The sequence shown here is derived from an EMBL/GenBank/DDBJ whole genome shotgun (WGS) entry which is preliminary data.</text>
</comment>
<dbReference type="RefSeq" id="WP_123844640.1">
    <property type="nucleotide sequence ID" value="NZ_RPDH01000001.1"/>
</dbReference>
<sequence>MKAALQKSPISADRVFEAKMLKEPHFDPNWHFHPEYQLFVVLRGTGTRFTGDHLAPFRQGDFVLTGPNLPHMWQSDPEYFEGNKDLWTEGIVVYLPEDFLGNGFLEKKEAWQMRQLLTRSSQGIEFYGNTNQQATLLMQQILLQHDFGRILSLLQLLHLLSQSTECRQLASAGYTNQLKASDTERMNSVHAFVMKNFREKITLDEVAAIANMTPTSFSRYFKTHANKNFSDFLTEIRIGYACKLLMDENIDVAQVCYDSGFYTLSNFNRAFREITGYNPLAYRKKYMGAG</sequence>
<protein>
    <submittedName>
        <fullName evidence="5">AraC family transcriptional regulator</fullName>
    </submittedName>
</protein>
<organism evidence="5 6">
    <name type="scientific">Chitinophaga lutea</name>
    <dbReference type="NCBI Taxonomy" id="2488634"/>
    <lineage>
        <taxon>Bacteria</taxon>
        <taxon>Pseudomonadati</taxon>
        <taxon>Bacteroidota</taxon>
        <taxon>Chitinophagia</taxon>
        <taxon>Chitinophagales</taxon>
        <taxon>Chitinophagaceae</taxon>
        <taxon>Chitinophaga</taxon>
    </lineage>
</organism>
<dbReference type="CDD" id="cd06976">
    <property type="entry name" value="cupin_MtlR-like_N"/>
    <property type="match status" value="1"/>
</dbReference>
<reference evidence="5 6" key="1">
    <citation type="submission" date="2018-11" db="EMBL/GenBank/DDBJ databases">
        <title>Chitinophaga lutea sp.nov., isolate from arsenic contaminated soil.</title>
        <authorList>
            <person name="Zong Y."/>
        </authorList>
    </citation>
    <scope>NUCLEOTIDE SEQUENCE [LARGE SCALE GENOMIC DNA]</scope>
    <source>
        <strain evidence="5 6">ZY74</strain>
    </source>
</reference>
<proteinExistence type="predicted"/>
<dbReference type="GO" id="GO:0043565">
    <property type="term" value="F:sequence-specific DNA binding"/>
    <property type="evidence" value="ECO:0007669"/>
    <property type="project" value="InterPro"/>
</dbReference>
<evidence type="ECO:0000256" key="1">
    <source>
        <dbReference type="ARBA" id="ARBA00023015"/>
    </source>
</evidence>
<dbReference type="InterPro" id="IPR011051">
    <property type="entry name" value="RmlC_Cupin_sf"/>
</dbReference>